<dbReference type="CDD" id="cd22157">
    <property type="entry name" value="F-box_AtFBW1-like"/>
    <property type="match status" value="1"/>
</dbReference>
<dbReference type="SUPFAM" id="SSF81383">
    <property type="entry name" value="F-box domain"/>
    <property type="match status" value="1"/>
</dbReference>
<dbReference type="SMART" id="SM00256">
    <property type="entry name" value="FBOX"/>
    <property type="match status" value="1"/>
</dbReference>
<dbReference type="Pfam" id="PF00646">
    <property type="entry name" value="F-box"/>
    <property type="match status" value="1"/>
</dbReference>
<protein>
    <recommendedName>
        <fullName evidence="1">F-box domain-containing protein</fullName>
    </recommendedName>
</protein>
<evidence type="ECO:0000313" key="2">
    <source>
        <dbReference type="EMBL" id="KAK9741604.1"/>
    </source>
</evidence>
<feature type="domain" description="F-box" evidence="1">
    <location>
        <begin position="1"/>
        <end position="44"/>
    </location>
</feature>
<dbReference type="Gene3D" id="1.20.1280.50">
    <property type="match status" value="1"/>
</dbReference>
<dbReference type="Proteomes" id="UP001443914">
    <property type="component" value="Unassembled WGS sequence"/>
</dbReference>
<dbReference type="PANTHER" id="PTHR31672:SF13">
    <property type="entry name" value="F-BOX PROTEIN CPR30-LIKE"/>
    <property type="match status" value="1"/>
</dbReference>
<sequence>MKTIPQELMVNILSRLPAKSIGRCRCVSKPWRCLLSEVHFIKAHLDRTTEFMDNRLLMLISSESNTLYNASIAHNSLGEITALATELGFVTSSEFRTEGMPFCNGLILMQDDMGKRLLVNPTTKEVRDLPVSPYALDPHASFTMYGLGYDHVSDDYKVVTLSYYDTYNEYEPECTEMFVNVYSGRSGTWKQGESSPYDHAVGHVTAGVFFGGRIHWLATRTSDYSSVIVGFDLTEEKFHELPAPSFIDGHNFVLNRLVVLGGCLTIFPLRPKIETDIWMMKEYGVKESWTKFLIVDDEVSELAPLLCMAGQREVVVVVKDEGTFYEKLMMYNLDSATFKDITVHGIDEFLVGGSFTETLVSPFHNHETQRE</sequence>
<comment type="caution">
    <text evidence="2">The sequence shown here is derived from an EMBL/GenBank/DDBJ whole genome shotgun (WGS) entry which is preliminary data.</text>
</comment>
<gene>
    <name evidence="2" type="ORF">RND81_03G116700</name>
</gene>
<dbReference type="InterPro" id="IPR036047">
    <property type="entry name" value="F-box-like_dom_sf"/>
</dbReference>
<dbReference type="InterPro" id="IPR050796">
    <property type="entry name" value="SCF_F-box_component"/>
</dbReference>
<proteinExistence type="predicted"/>
<reference evidence="2" key="1">
    <citation type="submission" date="2024-03" db="EMBL/GenBank/DDBJ databases">
        <title>WGS assembly of Saponaria officinalis var. Norfolk2.</title>
        <authorList>
            <person name="Jenkins J."/>
            <person name="Shu S."/>
            <person name="Grimwood J."/>
            <person name="Barry K."/>
            <person name="Goodstein D."/>
            <person name="Schmutz J."/>
            <person name="Leebens-Mack J."/>
            <person name="Osbourn A."/>
        </authorList>
    </citation>
    <scope>NUCLEOTIDE SEQUENCE [LARGE SCALE GENOMIC DNA]</scope>
    <source>
        <strain evidence="2">JIC</strain>
    </source>
</reference>
<dbReference type="PROSITE" id="PS50181">
    <property type="entry name" value="FBOX"/>
    <property type="match status" value="1"/>
</dbReference>
<name>A0AAW1M699_SAPOF</name>
<dbReference type="EMBL" id="JBDFQZ010000003">
    <property type="protein sequence ID" value="KAK9741604.1"/>
    <property type="molecule type" value="Genomic_DNA"/>
</dbReference>
<dbReference type="PANTHER" id="PTHR31672">
    <property type="entry name" value="BNACNNG10540D PROTEIN"/>
    <property type="match status" value="1"/>
</dbReference>
<keyword evidence="3" id="KW-1185">Reference proteome</keyword>
<dbReference type="Pfam" id="PF08268">
    <property type="entry name" value="FBA_3"/>
    <property type="match status" value="1"/>
</dbReference>
<dbReference type="InterPro" id="IPR001810">
    <property type="entry name" value="F-box_dom"/>
</dbReference>
<dbReference type="InterPro" id="IPR017451">
    <property type="entry name" value="F-box-assoc_interact_dom"/>
</dbReference>
<evidence type="ECO:0000313" key="3">
    <source>
        <dbReference type="Proteomes" id="UP001443914"/>
    </source>
</evidence>
<dbReference type="InterPro" id="IPR013187">
    <property type="entry name" value="F-box-assoc_dom_typ3"/>
</dbReference>
<organism evidence="2 3">
    <name type="scientific">Saponaria officinalis</name>
    <name type="common">Common soapwort</name>
    <name type="synonym">Lychnis saponaria</name>
    <dbReference type="NCBI Taxonomy" id="3572"/>
    <lineage>
        <taxon>Eukaryota</taxon>
        <taxon>Viridiplantae</taxon>
        <taxon>Streptophyta</taxon>
        <taxon>Embryophyta</taxon>
        <taxon>Tracheophyta</taxon>
        <taxon>Spermatophyta</taxon>
        <taxon>Magnoliopsida</taxon>
        <taxon>eudicotyledons</taxon>
        <taxon>Gunneridae</taxon>
        <taxon>Pentapetalae</taxon>
        <taxon>Caryophyllales</taxon>
        <taxon>Caryophyllaceae</taxon>
        <taxon>Caryophylleae</taxon>
        <taxon>Saponaria</taxon>
    </lineage>
</organism>
<accession>A0AAW1M699</accession>
<dbReference type="AlphaFoldDB" id="A0AAW1M699"/>
<evidence type="ECO:0000259" key="1">
    <source>
        <dbReference type="PROSITE" id="PS50181"/>
    </source>
</evidence>
<dbReference type="NCBIfam" id="TIGR01640">
    <property type="entry name" value="F_box_assoc_1"/>
    <property type="match status" value="1"/>
</dbReference>